<dbReference type="AlphaFoldDB" id="A0A974DQ09"/>
<accession>A0A974DQ09</accession>
<reference evidence="2" key="1">
    <citation type="journal article" date="2016" name="Nature">
        <title>Genome evolution in the allotetraploid frog Xenopus laevis.</title>
        <authorList>
            <person name="Session A.M."/>
            <person name="Uno Y."/>
            <person name="Kwon T."/>
            <person name="Chapman J.A."/>
            <person name="Toyoda A."/>
            <person name="Takahashi S."/>
            <person name="Fukui A."/>
            <person name="Hikosaka A."/>
            <person name="Suzuki A."/>
            <person name="Kondo M."/>
            <person name="van Heeringen S.J."/>
            <person name="Quigley I."/>
            <person name="Heinz S."/>
            <person name="Ogino H."/>
            <person name="Ochi H."/>
            <person name="Hellsten U."/>
            <person name="Lyons J.B."/>
            <person name="Simakov O."/>
            <person name="Putnam N."/>
            <person name="Stites J."/>
            <person name="Kuroki Y."/>
            <person name="Tanaka T."/>
            <person name="Michiue T."/>
            <person name="Watanabe M."/>
            <person name="Bogdanovic O."/>
            <person name="Lister R."/>
            <person name="Georgiou G."/>
            <person name="Paranjpe S.S."/>
            <person name="van Kruijsbergen I."/>
            <person name="Shu S."/>
            <person name="Carlson J."/>
            <person name="Kinoshita T."/>
            <person name="Ohta Y."/>
            <person name="Mawaribuchi S."/>
            <person name="Jenkins J."/>
            <person name="Grimwood J."/>
            <person name="Schmutz J."/>
            <person name="Mitros T."/>
            <person name="Mozaffari S.V."/>
            <person name="Suzuki Y."/>
            <person name="Haramoto Y."/>
            <person name="Yamamoto T.S."/>
            <person name="Takagi C."/>
            <person name="Heald R."/>
            <person name="Miller K."/>
            <person name="Haudenschild C."/>
            <person name="Kitzman J."/>
            <person name="Nakayama T."/>
            <person name="Izutsu Y."/>
            <person name="Robert J."/>
            <person name="Fortriede J."/>
            <person name="Burns K."/>
            <person name="Lotay V."/>
            <person name="Karimi K."/>
            <person name="Yasuoka Y."/>
            <person name="Dichmann D.S."/>
            <person name="Flajnik M.F."/>
            <person name="Houston D.W."/>
            <person name="Shendure J."/>
            <person name="DuPasquier L."/>
            <person name="Vize P.D."/>
            <person name="Zorn A.M."/>
            <person name="Ito M."/>
            <person name="Marcotte E.M."/>
            <person name="Wallingford J.B."/>
            <person name="Ito Y."/>
            <person name="Asashima M."/>
            <person name="Ueno N."/>
            <person name="Matsuda Y."/>
            <person name="Veenstra G.J."/>
            <person name="Fujiyama A."/>
            <person name="Harland R.M."/>
            <person name="Taira M."/>
            <person name="Rokhsar D.S."/>
        </authorList>
    </citation>
    <scope>NUCLEOTIDE SEQUENCE [LARGE SCALE GENOMIC DNA]</scope>
    <source>
        <strain evidence="2">J</strain>
    </source>
</reference>
<protein>
    <submittedName>
        <fullName evidence="1">Uncharacterized protein</fullName>
    </submittedName>
</protein>
<proteinExistence type="predicted"/>
<dbReference type="EMBL" id="CM004468">
    <property type="protein sequence ID" value="OCT96089.1"/>
    <property type="molecule type" value="Genomic_DNA"/>
</dbReference>
<gene>
    <name evidence="1" type="ORF">XELAEV_18013771mg</name>
</gene>
<organism evidence="1 2">
    <name type="scientific">Xenopus laevis</name>
    <name type="common">African clawed frog</name>
    <dbReference type="NCBI Taxonomy" id="8355"/>
    <lineage>
        <taxon>Eukaryota</taxon>
        <taxon>Metazoa</taxon>
        <taxon>Chordata</taxon>
        <taxon>Craniata</taxon>
        <taxon>Vertebrata</taxon>
        <taxon>Euteleostomi</taxon>
        <taxon>Amphibia</taxon>
        <taxon>Batrachia</taxon>
        <taxon>Anura</taxon>
        <taxon>Pipoidea</taxon>
        <taxon>Pipidae</taxon>
        <taxon>Xenopodinae</taxon>
        <taxon>Xenopus</taxon>
        <taxon>Xenopus</taxon>
    </lineage>
</organism>
<evidence type="ECO:0000313" key="1">
    <source>
        <dbReference type="EMBL" id="OCT96089.1"/>
    </source>
</evidence>
<evidence type="ECO:0000313" key="2">
    <source>
        <dbReference type="Proteomes" id="UP000694892"/>
    </source>
</evidence>
<sequence length="94" mass="10569">MVVGPCQNKLCRSLLDCLILVTVVILSYCPNLDLLYPQNSHCSFTQMLLCGSSSQPPRMDLPWTTRFTDTHETLIMGPVNNLKLFLDIGKKLGR</sequence>
<dbReference type="Proteomes" id="UP000694892">
    <property type="component" value="Chromosome 2L"/>
</dbReference>
<name>A0A974DQ09_XENLA</name>